<name>A0A484HFX6_9BACT</name>
<evidence type="ECO:0000256" key="1">
    <source>
        <dbReference type="ARBA" id="ARBA00022553"/>
    </source>
</evidence>
<reference evidence="4" key="1">
    <citation type="submission" date="2019-01" db="EMBL/GenBank/DDBJ databases">
        <authorList>
            <consortium name="Genoscope - CEA"/>
            <person name="William W."/>
        </authorList>
    </citation>
    <scope>NUCLEOTIDE SEQUENCE</scope>
    <source>
        <strain evidence="4">CR-1</strain>
    </source>
</reference>
<evidence type="ECO:0000313" key="4">
    <source>
        <dbReference type="EMBL" id="VEN73399.1"/>
    </source>
</evidence>
<dbReference type="GO" id="GO:0000160">
    <property type="term" value="P:phosphorelay signal transduction system"/>
    <property type="evidence" value="ECO:0007669"/>
    <property type="project" value="InterPro"/>
</dbReference>
<dbReference type="InterPro" id="IPR050595">
    <property type="entry name" value="Bact_response_regulator"/>
</dbReference>
<dbReference type="Pfam" id="PF00072">
    <property type="entry name" value="Response_reg"/>
    <property type="match status" value="1"/>
</dbReference>
<accession>A0A484HFX6</accession>
<dbReference type="SMART" id="SM00448">
    <property type="entry name" value="REC"/>
    <property type="match status" value="1"/>
</dbReference>
<dbReference type="PROSITE" id="PS50110">
    <property type="entry name" value="RESPONSE_REGULATORY"/>
    <property type="match status" value="1"/>
</dbReference>
<dbReference type="AlphaFoldDB" id="A0A484HFX6"/>
<organism evidence="4">
    <name type="scientific">uncultured Desulfobacteraceae bacterium</name>
    <dbReference type="NCBI Taxonomy" id="218296"/>
    <lineage>
        <taxon>Bacteria</taxon>
        <taxon>Pseudomonadati</taxon>
        <taxon>Thermodesulfobacteriota</taxon>
        <taxon>Desulfobacteria</taxon>
        <taxon>Desulfobacterales</taxon>
        <taxon>Desulfobacteraceae</taxon>
        <taxon>environmental samples</taxon>
    </lineage>
</organism>
<feature type="modified residue" description="4-aspartylphosphate" evidence="2">
    <location>
        <position position="53"/>
    </location>
</feature>
<sequence>MARKILVIDDDPIIVKYLLTLFEDNGYETRSAGTGLEGMEILKKETPHLITLDLQMPDEWGSRFYRKIRKDPKLKNIPIIVITGLDGRHAVKNARAVIRKPFDPKDLIRVVTEAIGPAAE</sequence>
<dbReference type="InterPro" id="IPR001789">
    <property type="entry name" value="Sig_transdc_resp-reg_receiver"/>
</dbReference>
<dbReference type="InterPro" id="IPR011006">
    <property type="entry name" value="CheY-like_superfamily"/>
</dbReference>
<evidence type="ECO:0000256" key="2">
    <source>
        <dbReference type="PROSITE-ProRule" id="PRU00169"/>
    </source>
</evidence>
<dbReference type="PANTHER" id="PTHR44591">
    <property type="entry name" value="STRESS RESPONSE REGULATOR PROTEIN 1"/>
    <property type="match status" value="1"/>
</dbReference>
<dbReference type="PANTHER" id="PTHR44591:SF3">
    <property type="entry name" value="RESPONSE REGULATORY DOMAIN-CONTAINING PROTEIN"/>
    <property type="match status" value="1"/>
</dbReference>
<dbReference type="SUPFAM" id="SSF52172">
    <property type="entry name" value="CheY-like"/>
    <property type="match status" value="1"/>
</dbReference>
<dbReference type="InterPro" id="IPR054815">
    <property type="entry name" value="DVU0259-like"/>
</dbReference>
<proteinExistence type="predicted"/>
<protein>
    <recommendedName>
        <fullName evidence="3">Response regulatory domain-containing protein</fullName>
    </recommendedName>
</protein>
<gene>
    <name evidence="4" type="ORF">EPICR_170014</name>
</gene>
<dbReference type="EMBL" id="CAACVI010000009">
    <property type="protein sequence ID" value="VEN73399.1"/>
    <property type="molecule type" value="Genomic_DNA"/>
</dbReference>
<dbReference type="NCBIfam" id="NF045717">
    <property type="entry name" value="DVU0259_DivK"/>
    <property type="match status" value="1"/>
</dbReference>
<feature type="domain" description="Response regulatory" evidence="3">
    <location>
        <begin position="4"/>
        <end position="115"/>
    </location>
</feature>
<dbReference type="Gene3D" id="3.40.50.2300">
    <property type="match status" value="1"/>
</dbReference>
<evidence type="ECO:0000259" key="3">
    <source>
        <dbReference type="PROSITE" id="PS50110"/>
    </source>
</evidence>
<keyword evidence="1 2" id="KW-0597">Phosphoprotein</keyword>